<feature type="domain" description="DUF7587" evidence="1">
    <location>
        <begin position="11"/>
        <end position="157"/>
    </location>
</feature>
<proteinExistence type="predicted"/>
<reference evidence="2 3" key="1">
    <citation type="submission" date="2019-04" db="EMBL/GenBank/DDBJ databases">
        <title>Friends and foes A comparative genomics study of 23 Aspergillus species from section Flavi.</title>
        <authorList>
            <consortium name="DOE Joint Genome Institute"/>
            <person name="Kjaerbolling I."/>
            <person name="Vesth T."/>
            <person name="Frisvad J.C."/>
            <person name="Nybo J.L."/>
            <person name="Theobald S."/>
            <person name="Kildgaard S."/>
            <person name="Isbrandt T."/>
            <person name="Kuo A."/>
            <person name="Sato A."/>
            <person name="Lyhne E.K."/>
            <person name="Kogle M.E."/>
            <person name="Wiebenga A."/>
            <person name="Kun R.S."/>
            <person name="Lubbers R.J."/>
            <person name="Makela M.R."/>
            <person name="Barry K."/>
            <person name="Chovatia M."/>
            <person name="Clum A."/>
            <person name="Daum C."/>
            <person name="Haridas S."/>
            <person name="He G."/>
            <person name="LaButti K."/>
            <person name="Lipzen A."/>
            <person name="Mondo S."/>
            <person name="Riley R."/>
            <person name="Salamov A."/>
            <person name="Simmons B.A."/>
            <person name="Magnuson J.K."/>
            <person name="Henrissat B."/>
            <person name="Mortensen U.H."/>
            <person name="Larsen T.O."/>
            <person name="Devries R.P."/>
            <person name="Grigoriev I.V."/>
            <person name="Machida M."/>
            <person name="Baker S.E."/>
            <person name="Andersen M.R."/>
        </authorList>
    </citation>
    <scope>NUCLEOTIDE SEQUENCE [LARGE SCALE GENOMIC DNA]</scope>
    <source>
        <strain evidence="2 3">CBS 117626</strain>
    </source>
</reference>
<evidence type="ECO:0000259" key="1">
    <source>
        <dbReference type="Pfam" id="PF24494"/>
    </source>
</evidence>
<evidence type="ECO:0000313" key="2">
    <source>
        <dbReference type="EMBL" id="KAE8155596.1"/>
    </source>
</evidence>
<evidence type="ECO:0000313" key="3">
    <source>
        <dbReference type="Proteomes" id="UP000326950"/>
    </source>
</evidence>
<dbReference type="EMBL" id="ML738827">
    <property type="protein sequence ID" value="KAE8155596.1"/>
    <property type="molecule type" value="Genomic_DNA"/>
</dbReference>
<protein>
    <recommendedName>
        <fullName evidence="1">DUF7587 domain-containing protein</fullName>
    </recommendedName>
</protein>
<dbReference type="OrthoDB" id="88561at2759"/>
<accession>A0A5N6UAH9</accession>
<dbReference type="PANTHER" id="PTHR40781:SF1">
    <property type="match status" value="1"/>
</dbReference>
<gene>
    <name evidence="2" type="ORF">BDV40DRAFT_115287</name>
</gene>
<name>A0A5N6UAH9_ASPTM</name>
<dbReference type="Proteomes" id="UP000326950">
    <property type="component" value="Unassembled WGS sequence"/>
</dbReference>
<keyword evidence="3" id="KW-1185">Reference proteome</keyword>
<organism evidence="2 3">
    <name type="scientific">Aspergillus tamarii</name>
    <dbReference type="NCBI Taxonomy" id="41984"/>
    <lineage>
        <taxon>Eukaryota</taxon>
        <taxon>Fungi</taxon>
        <taxon>Dikarya</taxon>
        <taxon>Ascomycota</taxon>
        <taxon>Pezizomycotina</taxon>
        <taxon>Eurotiomycetes</taxon>
        <taxon>Eurotiomycetidae</taxon>
        <taxon>Eurotiales</taxon>
        <taxon>Aspergillaceae</taxon>
        <taxon>Aspergillus</taxon>
        <taxon>Aspergillus subgen. Circumdati</taxon>
    </lineage>
</organism>
<dbReference type="AlphaFoldDB" id="A0A5N6UAH9"/>
<dbReference type="Pfam" id="PF24494">
    <property type="entry name" value="DUF7587"/>
    <property type="match status" value="1"/>
</dbReference>
<dbReference type="PANTHER" id="PTHR40781">
    <property type="match status" value="1"/>
</dbReference>
<dbReference type="InterPro" id="IPR056009">
    <property type="entry name" value="DUF7587"/>
</dbReference>
<sequence length="207" mass="24275">MEYRLSNENFPSSLYRIDYPGSRTSYSPSGGFMAAQRTKTYDDQADSEFKRDIVNQFTWSCKDPAPFISLFSDREHAENWGLKQPWRGKATYRSHDDWALYVIDTDHLVDACLFRLKDLVEGLSLELPDKANQHISGTYLCLHKIPPAAVMERIDSEQVQYDREDRLATKRAEAERWDCFDDYDSSECEALWENYNTIIEKNLEDNW</sequence>